<name>A0ACB5SD10_9PEZI</name>
<accession>A0ACB5SD10</accession>
<sequence length="541" mass="57711">MGPPKPTLGATARHPHTTAPTPTDPYTYQQGFGNRFASEALPNTLPTTGNTPQRCAYDLFSEQLNATPFIHPRATQLHTWLYRIRPSVAHRPLTPCAPTYNPHLVADFTPANPAASFSPNELAWPPPPAPPARTTDFVQGLRTVAGSGSATAQAGGLALHAYAAGASMAPRSAFCCNDGDLLVAPSEGAGLDLRTEMGWLRVRAGEVCVVPAGVKVWVGVVVGEGEGEGEEAVARGYVLELFGAHFELPELGPLGANGMAAPRDFQAPVASFVVDVDAGDWEVVYKHGGRLWSGVQPHAPFDVVAWHGNLAPCKYALDRFVGVANTETDQADPTVYCVLTAKSKAAPGSSLIDFLAFRPRWSTTRNTFRPPYFHRNTAAELMGLAFGAWPGSGHALAPGGLSFEPPYMPHGESHARWVDATTRELGPERVGEGALAFMWHISAPVAVTEWARARAGPETLQKPEWEGLGNYGFLARLEEVERDLKERGLPGLGEGGEGGRRTTSSAVQFSDFGQPAFSFSTASSSVTTSAYLASKSNRFAL</sequence>
<comment type="caution">
    <text evidence="1">The sequence shown here is derived from an EMBL/GenBank/DDBJ whole genome shotgun (WGS) entry which is preliminary data.</text>
</comment>
<dbReference type="Proteomes" id="UP001165186">
    <property type="component" value="Unassembled WGS sequence"/>
</dbReference>
<proteinExistence type="predicted"/>
<dbReference type="EMBL" id="BSXG01000071">
    <property type="protein sequence ID" value="GME35260.1"/>
    <property type="molecule type" value="Genomic_DNA"/>
</dbReference>
<organism evidence="1 2">
    <name type="scientific">Neofusicoccum parvum</name>
    <dbReference type="NCBI Taxonomy" id="310453"/>
    <lineage>
        <taxon>Eukaryota</taxon>
        <taxon>Fungi</taxon>
        <taxon>Dikarya</taxon>
        <taxon>Ascomycota</taxon>
        <taxon>Pezizomycotina</taxon>
        <taxon>Dothideomycetes</taxon>
        <taxon>Dothideomycetes incertae sedis</taxon>
        <taxon>Botryosphaeriales</taxon>
        <taxon>Botryosphaeriaceae</taxon>
        <taxon>Neofusicoccum</taxon>
    </lineage>
</organism>
<evidence type="ECO:0000313" key="1">
    <source>
        <dbReference type="EMBL" id="GME35260.1"/>
    </source>
</evidence>
<gene>
    <name evidence="1" type="primary">g1014</name>
    <name evidence="1" type="ORF">NpPPO83_00001014</name>
</gene>
<protein>
    <submittedName>
        <fullName evidence="1">Homogentisate 1,2-dioxygenase</fullName>
    </submittedName>
</protein>
<reference evidence="1" key="1">
    <citation type="submission" date="2024-09" db="EMBL/GenBank/DDBJ databases">
        <title>Draft Genome Sequences of Neofusicoccum parvum.</title>
        <authorList>
            <person name="Ashida A."/>
            <person name="Camagna M."/>
            <person name="Tanaka A."/>
            <person name="Takemoto D."/>
        </authorList>
    </citation>
    <scope>NUCLEOTIDE SEQUENCE</scope>
    <source>
        <strain evidence="1">PPO83</strain>
    </source>
</reference>
<evidence type="ECO:0000313" key="2">
    <source>
        <dbReference type="Proteomes" id="UP001165186"/>
    </source>
</evidence>
<keyword evidence="2" id="KW-1185">Reference proteome</keyword>